<evidence type="ECO:0000313" key="3">
    <source>
        <dbReference type="Proteomes" id="UP001163846"/>
    </source>
</evidence>
<reference evidence="2" key="1">
    <citation type="submission" date="2022-08" db="EMBL/GenBank/DDBJ databases">
        <authorList>
            <consortium name="DOE Joint Genome Institute"/>
            <person name="Min B."/>
            <person name="Riley R."/>
            <person name="Sierra-Patev S."/>
            <person name="Naranjo-Ortiz M."/>
            <person name="Looney B."/>
            <person name="Konkel Z."/>
            <person name="Slot J.C."/>
            <person name="Sakamoto Y."/>
            <person name="Steenwyk J.L."/>
            <person name="Rokas A."/>
            <person name="Carro J."/>
            <person name="Camarero S."/>
            <person name="Ferreira P."/>
            <person name="Molpeceres G."/>
            <person name="Ruiz-Duenas F.J."/>
            <person name="Serrano A."/>
            <person name="Henrissat B."/>
            <person name="Drula E."/>
            <person name="Hughes K.W."/>
            <person name="Mata J.L."/>
            <person name="Ishikawa N.K."/>
            <person name="Vargas-Isla R."/>
            <person name="Ushijima S."/>
            <person name="Smith C.A."/>
            <person name="Ahrendt S."/>
            <person name="Andreopoulos W."/>
            <person name="He G."/>
            <person name="Labutti K."/>
            <person name="Lipzen A."/>
            <person name="Ng V."/>
            <person name="Sandor L."/>
            <person name="Barry K."/>
            <person name="Martinez A.T."/>
            <person name="Xiao Y."/>
            <person name="Gibbons J.G."/>
            <person name="Terashima K."/>
            <person name="Hibbett D.S."/>
            <person name="Grigoriev I.V."/>
        </authorList>
    </citation>
    <scope>NUCLEOTIDE SEQUENCE</scope>
    <source>
        <strain evidence="2">TFB9207</strain>
    </source>
</reference>
<protein>
    <submittedName>
        <fullName evidence="2">Uncharacterized protein</fullName>
    </submittedName>
</protein>
<keyword evidence="1" id="KW-0732">Signal</keyword>
<keyword evidence="3" id="KW-1185">Reference proteome</keyword>
<evidence type="ECO:0000256" key="1">
    <source>
        <dbReference type="SAM" id="SignalP"/>
    </source>
</evidence>
<name>A0AA38P664_9AGAR</name>
<evidence type="ECO:0000313" key="2">
    <source>
        <dbReference type="EMBL" id="KAJ3837067.1"/>
    </source>
</evidence>
<feature type="chain" id="PRO_5041317304" evidence="1">
    <location>
        <begin position="19"/>
        <end position="147"/>
    </location>
</feature>
<organism evidence="2 3">
    <name type="scientific">Lentinula raphanica</name>
    <dbReference type="NCBI Taxonomy" id="153919"/>
    <lineage>
        <taxon>Eukaryota</taxon>
        <taxon>Fungi</taxon>
        <taxon>Dikarya</taxon>
        <taxon>Basidiomycota</taxon>
        <taxon>Agaricomycotina</taxon>
        <taxon>Agaricomycetes</taxon>
        <taxon>Agaricomycetidae</taxon>
        <taxon>Agaricales</taxon>
        <taxon>Marasmiineae</taxon>
        <taxon>Omphalotaceae</taxon>
        <taxon>Lentinula</taxon>
    </lineage>
</organism>
<accession>A0AA38P664</accession>
<dbReference type="EMBL" id="MU806273">
    <property type="protein sequence ID" value="KAJ3837067.1"/>
    <property type="molecule type" value="Genomic_DNA"/>
</dbReference>
<dbReference type="Proteomes" id="UP001163846">
    <property type="component" value="Unassembled WGS sequence"/>
</dbReference>
<gene>
    <name evidence="2" type="ORF">F5878DRAFT_623444</name>
</gene>
<proteinExistence type="predicted"/>
<dbReference type="AlphaFoldDB" id="A0AA38P664"/>
<comment type="caution">
    <text evidence="2">The sequence shown here is derived from an EMBL/GenBank/DDBJ whole genome shotgun (WGS) entry which is preliminary data.</text>
</comment>
<sequence length="147" mass="16278">MNLDIVLLLVWLSIIARASPAPRGGFGNGGGGTPEPHETMKEPKELRVYFKDDWFGTDVGKGFLNSSTIDGELQQLRDLHASIIPVPQFIQLHTNEGKGSKIPDRGFTWEMVDDFGKRFGGDHDYDSEKQLDVELGNVEVHAAAWGK</sequence>
<feature type="signal peptide" evidence="1">
    <location>
        <begin position="1"/>
        <end position="18"/>
    </location>
</feature>